<dbReference type="InterPro" id="IPR050571">
    <property type="entry name" value="Class-IV_PLP-Dep_Aminotrnsfr"/>
</dbReference>
<comment type="catalytic activity">
    <reaction evidence="14 17">
        <text>L-leucine + 2-oxoglutarate = 4-methyl-2-oxopentanoate + L-glutamate</text>
        <dbReference type="Rhea" id="RHEA:18321"/>
        <dbReference type="ChEBI" id="CHEBI:16810"/>
        <dbReference type="ChEBI" id="CHEBI:17865"/>
        <dbReference type="ChEBI" id="CHEBI:29985"/>
        <dbReference type="ChEBI" id="CHEBI:57427"/>
        <dbReference type="EC" id="2.6.1.42"/>
    </reaction>
</comment>
<dbReference type="PANTHER" id="PTHR42743">
    <property type="entry name" value="AMINO-ACID AMINOTRANSFERASE"/>
    <property type="match status" value="1"/>
</dbReference>
<comment type="catalytic activity">
    <reaction evidence="13 17">
        <text>L-isoleucine + 2-oxoglutarate = (S)-3-methyl-2-oxopentanoate + L-glutamate</text>
        <dbReference type="Rhea" id="RHEA:24801"/>
        <dbReference type="ChEBI" id="CHEBI:16810"/>
        <dbReference type="ChEBI" id="CHEBI:29985"/>
        <dbReference type="ChEBI" id="CHEBI:35146"/>
        <dbReference type="ChEBI" id="CHEBI:58045"/>
        <dbReference type="EC" id="2.6.1.42"/>
    </reaction>
</comment>
<dbReference type="Pfam" id="PF01063">
    <property type="entry name" value="Aminotran_4"/>
    <property type="match status" value="1"/>
</dbReference>
<evidence type="ECO:0000313" key="18">
    <source>
        <dbReference type="EMBL" id="BBB31998.1"/>
    </source>
</evidence>
<evidence type="ECO:0000256" key="3">
    <source>
        <dbReference type="ARBA" id="ARBA00004824"/>
    </source>
</evidence>
<evidence type="ECO:0000256" key="15">
    <source>
        <dbReference type="RuleBase" id="RU004106"/>
    </source>
</evidence>
<keyword evidence="19" id="KW-1185">Reference proteome</keyword>
<comment type="pathway">
    <text evidence="4 17">Amino-acid biosynthesis; L-valine biosynthesis; L-valine from pyruvate: step 4/4.</text>
</comment>
<comment type="function">
    <text evidence="2 17">Acts on leucine, isoleucine and valine.</text>
</comment>
<dbReference type="InterPro" id="IPR033939">
    <property type="entry name" value="BCAT_family"/>
</dbReference>
<dbReference type="GO" id="GO:0009098">
    <property type="term" value="P:L-leucine biosynthetic process"/>
    <property type="evidence" value="ECO:0007669"/>
    <property type="project" value="UniProtKB-UniPathway"/>
</dbReference>
<proteinExistence type="inferred from homology"/>
<evidence type="ECO:0000256" key="12">
    <source>
        <dbReference type="ARBA" id="ARBA00048212"/>
    </source>
</evidence>
<dbReference type="CDD" id="cd01557">
    <property type="entry name" value="BCAT_beta_family"/>
    <property type="match status" value="1"/>
</dbReference>
<evidence type="ECO:0000256" key="7">
    <source>
        <dbReference type="ARBA" id="ARBA00022576"/>
    </source>
</evidence>
<organism evidence="18 19">
    <name type="scientific">Thermotomaculum hydrothermale</name>
    <dbReference type="NCBI Taxonomy" id="981385"/>
    <lineage>
        <taxon>Bacteria</taxon>
        <taxon>Pseudomonadati</taxon>
        <taxon>Acidobacteriota</taxon>
        <taxon>Holophagae</taxon>
        <taxon>Thermotomaculales</taxon>
        <taxon>Thermotomaculaceae</taxon>
        <taxon>Thermotomaculum</taxon>
    </lineage>
</organism>
<dbReference type="GO" id="GO:0009097">
    <property type="term" value="P:isoleucine biosynthetic process"/>
    <property type="evidence" value="ECO:0007669"/>
    <property type="project" value="UniProtKB-UniPathway"/>
</dbReference>
<dbReference type="NCBIfam" id="TIGR01122">
    <property type="entry name" value="ilvE_I"/>
    <property type="match status" value="1"/>
</dbReference>
<evidence type="ECO:0000256" key="14">
    <source>
        <dbReference type="ARBA" id="ARBA00049229"/>
    </source>
</evidence>
<dbReference type="KEGG" id="thyd:TTHT_0385"/>
<dbReference type="InterPro" id="IPR036038">
    <property type="entry name" value="Aminotransferase-like"/>
</dbReference>
<gene>
    <name evidence="17" type="primary">ilvE</name>
    <name evidence="18" type="ORF">TTHT_0385</name>
</gene>
<dbReference type="Proteomes" id="UP000595564">
    <property type="component" value="Chromosome"/>
</dbReference>
<dbReference type="InterPro" id="IPR001544">
    <property type="entry name" value="Aminotrans_IV"/>
</dbReference>
<comment type="pathway">
    <text evidence="3 17">Amino-acid biosynthesis; L-isoleucine biosynthesis; L-isoleucine from 2-oxobutanoate: step 4/4.</text>
</comment>
<dbReference type="RefSeq" id="WP_201328330.1">
    <property type="nucleotide sequence ID" value="NZ_AP017470.1"/>
</dbReference>
<keyword evidence="10 16" id="KW-0663">Pyridoxal phosphate</keyword>
<evidence type="ECO:0000256" key="13">
    <source>
        <dbReference type="ARBA" id="ARBA00048798"/>
    </source>
</evidence>
<keyword evidence="9 17" id="KW-0808">Transferase</keyword>
<dbReference type="SUPFAM" id="SSF56752">
    <property type="entry name" value="D-aminoacid aminotransferase-like PLP-dependent enzymes"/>
    <property type="match status" value="1"/>
</dbReference>
<evidence type="ECO:0000256" key="9">
    <source>
        <dbReference type="ARBA" id="ARBA00022679"/>
    </source>
</evidence>
<comment type="pathway">
    <text evidence="5 17">Amino-acid biosynthesis; L-leucine biosynthesis; L-leucine from 3-methyl-2-oxobutanoate: step 4/4.</text>
</comment>
<sequence>MFSKKLKVWMKGKIIDFEEAKVSVLCHALHYGTSFFEGIRAYKTKKGTAIFRLKEHVDRLYNSAKIYRTEIPFTRDELIDAIVNLIKINNLEACYIRPLVYRGLGALGVNPFNSPVEVMIAVWEWGAYLGEDAITKGVDVKVSTWTKIAPNTLPAMAKAGANYMNSQLAKMEAIVDGYEEGILLNAQGFVAEGSGENLFLIKDGKIYTTPYSSSILPGITRDSAIKIAKDFGYKVIETSIPREWLYIADELFFTGTAAEVTPIKSVDRIPVGEGSRGPITEKIQSELFSILRGEKEDRYNWLSYI</sequence>
<dbReference type="InterPro" id="IPR043132">
    <property type="entry name" value="BCAT-like_C"/>
</dbReference>
<dbReference type="UniPathway" id="UPA00048">
    <property type="reaction ID" value="UER00073"/>
</dbReference>
<evidence type="ECO:0000256" key="11">
    <source>
        <dbReference type="ARBA" id="ARBA00023304"/>
    </source>
</evidence>
<comment type="catalytic activity">
    <reaction evidence="12 17">
        <text>L-valine + 2-oxoglutarate = 3-methyl-2-oxobutanoate + L-glutamate</text>
        <dbReference type="Rhea" id="RHEA:24813"/>
        <dbReference type="ChEBI" id="CHEBI:11851"/>
        <dbReference type="ChEBI" id="CHEBI:16810"/>
        <dbReference type="ChEBI" id="CHEBI:29985"/>
        <dbReference type="ChEBI" id="CHEBI:57762"/>
        <dbReference type="EC" id="2.6.1.42"/>
    </reaction>
</comment>
<evidence type="ECO:0000256" key="2">
    <source>
        <dbReference type="ARBA" id="ARBA00003109"/>
    </source>
</evidence>
<dbReference type="UniPathway" id="UPA00049">
    <property type="reaction ID" value="UER00062"/>
</dbReference>
<protein>
    <recommendedName>
        <fullName evidence="17">Branched-chain-amino-acid aminotransferase</fullName>
        <shortName evidence="17">BCAT</shortName>
        <ecNumber evidence="17">2.6.1.42</ecNumber>
    </recommendedName>
</protein>
<dbReference type="GO" id="GO:0005829">
    <property type="term" value="C:cytosol"/>
    <property type="evidence" value="ECO:0007669"/>
    <property type="project" value="TreeGrafter"/>
</dbReference>
<comment type="cofactor">
    <cofactor evidence="1 16">
        <name>pyridoxal 5'-phosphate</name>
        <dbReference type="ChEBI" id="CHEBI:597326"/>
    </cofactor>
</comment>
<evidence type="ECO:0000256" key="17">
    <source>
        <dbReference type="RuleBase" id="RU364094"/>
    </source>
</evidence>
<accession>A0A7R6PE37</accession>
<dbReference type="InterPro" id="IPR018300">
    <property type="entry name" value="Aminotrans_IV_CS"/>
</dbReference>
<evidence type="ECO:0000256" key="5">
    <source>
        <dbReference type="ARBA" id="ARBA00005072"/>
    </source>
</evidence>
<dbReference type="NCBIfam" id="NF005146">
    <property type="entry name" value="PRK06606.1"/>
    <property type="match status" value="1"/>
</dbReference>
<dbReference type="InterPro" id="IPR005785">
    <property type="entry name" value="B_amino_transI"/>
</dbReference>
<evidence type="ECO:0000256" key="1">
    <source>
        <dbReference type="ARBA" id="ARBA00001933"/>
    </source>
</evidence>
<dbReference type="EC" id="2.6.1.42" evidence="17"/>
<name>A0A7R6PE37_9BACT</name>
<dbReference type="GO" id="GO:0009099">
    <property type="term" value="P:L-valine biosynthetic process"/>
    <property type="evidence" value="ECO:0007669"/>
    <property type="project" value="UniProtKB-UniPathway"/>
</dbReference>
<evidence type="ECO:0000256" key="6">
    <source>
        <dbReference type="ARBA" id="ARBA00009320"/>
    </source>
</evidence>
<dbReference type="GO" id="GO:0004084">
    <property type="term" value="F:branched-chain-amino-acid transaminase activity"/>
    <property type="evidence" value="ECO:0007669"/>
    <property type="project" value="UniProtKB-EC"/>
</dbReference>
<dbReference type="InterPro" id="IPR043131">
    <property type="entry name" value="BCAT-like_N"/>
</dbReference>
<dbReference type="UniPathway" id="UPA00047">
    <property type="reaction ID" value="UER00058"/>
</dbReference>
<keyword evidence="11 17" id="KW-0100">Branched-chain amino acid biosynthesis</keyword>
<comment type="similarity">
    <text evidence="6 15">Belongs to the class-IV pyridoxal-phosphate-dependent aminotransferase family.</text>
</comment>
<reference evidence="18 19" key="1">
    <citation type="journal article" date="2012" name="Extremophiles">
        <title>Thermotomaculum hydrothermale gen. nov., sp. nov., a novel heterotrophic thermophile within the phylum Acidobacteria from a deep-sea hydrothermal vent chimney in the Southern Okinawa Trough.</title>
        <authorList>
            <person name="Izumi H."/>
            <person name="Nunoura T."/>
            <person name="Miyazaki M."/>
            <person name="Mino S."/>
            <person name="Toki T."/>
            <person name="Takai K."/>
            <person name="Sako Y."/>
            <person name="Sawabe T."/>
            <person name="Nakagawa S."/>
        </authorList>
    </citation>
    <scope>NUCLEOTIDE SEQUENCE [LARGE SCALE GENOMIC DNA]</scope>
    <source>
        <strain evidence="18 19">AC55</strain>
    </source>
</reference>
<evidence type="ECO:0000256" key="10">
    <source>
        <dbReference type="ARBA" id="ARBA00022898"/>
    </source>
</evidence>
<dbReference type="PANTHER" id="PTHR42743:SF11">
    <property type="entry name" value="AMINODEOXYCHORISMATE LYASE"/>
    <property type="match status" value="1"/>
</dbReference>
<dbReference type="AlphaFoldDB" id="A0A7R6PE37"/>
<dbReference type="FunFam" id="3.20.10.10:FF:000001">
    <property type="entry name" value="Branched-chain-amino-acid aminotransferase"/>
    <property type="match status" value="1"/>
</dbReference>
<keyword evidence="7 17" id="KW-0032">Aminotransferase</keyword>
<dbReference type="PROSITE" id="PS00770">
    <property type="entry name" value="AA_TRANSFER_CLASS_4"/>
    <property type="match status" value="1"/>
</dbReference>
<evidence type="ECO:0000256" key="4">
    <source>
        <dbReference type="ARBA" id="ARBA00004931"/>
    </source>
</evidence>
<evidence type="ECO:0000256" key="8">
    <source>
        <dbReference type="ARBA" id="ARBA00022605"/>
    </source>
</evidence>
<dbReference type="Gene3D" id="3.20.10.10">
    <property type="entry name" value="D-amino Acid Aminotransferase, subunit A, domain 2"/>
    <property type="match status" value="1"/>
</dbReference>
<evidence type="ECO:0000256" key="16">
    <source>
        <dbReference type="RuleBase" id="RU004516"/>
    </source>
</evidence>
<keyword evidence="8 17" id="KW-0028">Amino-acid biosynthesis</keyword>
<dbReference type="Gene3D" id="3.30.470.10">
    <property type="match status" value="1"/>
</dbReference>
<evidence type="ECO:0000313" key="19">
    <source>
        <dbReference type="Proteomes" id="UP000595564"/>
    </source>
</evidence>
<dbReference type="EMBL" id="AP017470">
    <property type="protein sequence ID" value="BBB31998.1"/>
    <property type="molecule type" value="Genomic_DNA"/>
</dbReference>